<feature type="transmembrane region" description="Helical" evidence="10">
    <location>
        <begin position="234"/>
        <end position="260"/>
    </location>
</feature>
<keyword evidence="9 10" id="KW-0472">Membrane</keyword>
<keyword evidence="3 10" id="KW-0812">Transmembrane</keyword>
<feature type="transmembrane region" description="Helical" evidence="10">
    <location>
        <begin position="280"/>
        <end position="301"/>
    </location>
</feature>
<dbReference type="NCBIfam" id="TIGR01494">
    <property type="entry name" value="ATPase_P-type"/>
    <property type="match status" value="1"/>
</dbReference>
<dbReference type="Gene3D" id="3.30.70.100">
    <property type="match status" value="2"/>
</dbReference>
<evidence type="ECO:0000256" key="2">
    <source>
        <dbReference type="ARBA" id="ARBA00006024"/>
    </source>
</evidence>
<comment type="similarity">
    <text evidence="2 10">Belongs to the cation transport ATPase (P-type) (TC 3.A.3) family. Type IB subfamily.</text>
</comment>
<feature type="transmembrane region" description="Helical" evidence="10">
    <location>
        <begin position="570"/>
        <end position="593"/>
    </location>
</feature>
<dbReference type="PROSITE" id="PS00154">
    <property type="entry name" value="ATPASE_E1_E2"/>
    <property type="match status" value="1"/>
</dbReference>
<evidence type="ECO:0000259" key="11">
    <source>
        <dbReference type="PROSITE" id="PS50846"/>
    </source>
</evidence>
<dbReference type="InterPro" id="IPR018303">
    <property type="entry name" value="ATPase_P-typ_P_site"/>
</dbReference>
<evidence type="ECO:0000313" key="13">
    <source>
        <dbReference type="Proteomes" id="UP000054279"/>
    </source>
</evidence>
<accession>A0A0C9V9M9</accession>
<dbReference type="CDD" id="cd00371">
    <property type="entry name" value="HMA"/>
    <property type="match status" value="1"/>
</dbReference>
<evidence type="ECO:0000313" key="12">
    <source>
        <dbReference type="EMBL" id="KIJ33976.1"/>
    </source>
</evidence>
<evidence type="ECO:0000256" key="7">
    <source>
        <dbReference type="ARBA" id="ARBA00022967"/>
    </source>
</evidence>
<dbReference type="InterPro" id="IPR036163">
    <property type="entry name" value="HMA_dom_sf"/>
</dbReference>
<dbReference type="OrthoDB" id="432719at2759"/>
<evidence type="ECO:0000256" key="8">
    <source>
        <dbReference type="ARBA" id="ARBA00022989"/>
    </source>
</evidence>
<dbReference type="InterPro" id="IPR006121">
    <property type="entry name" value="HMA_dom"/>
</dbReference>
<name>A0A0C9V9M9_SPHS4</name>
<dbReference type="SUPFAM" id="SSF56784">
    <property type="entry name" value="HAD-like"/>
    <property type="match status" value="1"/>
</dbReference>
<comment type="subcellular location">
    <subcellularLocation>
        <location evidence="1">Membrane</location>
        <topology evidence="1">Multi-pass membrane protein</topology>
    </subcellularLocation>
</comment>
<dbReference type="Gene3D" id="3.40.50.1000">
    <property type="entry name" value="HAD superfamily/HAD-like"/>
    <property type="match status" value="1"/>
</dbReference>
<dbReference type="HOGENOM" id="CLU_001771_0_1_1"/>
<dbReference type="InterPro" id="IPR023214">
    <property type="entry name" value="HAD_sf"/>
</dbReference>
<dbReference type="SFLD" id="SFLDF00027">
    <property type="entry name" value="p-type_atpase"/>
    <property type="match status" value="1"/>
</dbReference>
<dbReference type="SUPFAM" id="SSF55008">
    <property type="entry name" value="HMA, heavy metal-associated domain"/>
    <property type="match status" value="1"/>
</dbReference>
<dbReference type="Proteomes" id="UP000054279">
    <property type="component" value="Unassembled WGS sequence"/>
</dbReference>
<gene>
    <name evidence="12" type="ORF">M422DRAFT_182656</name>
</gene>
<keyword evidence="5 10" id="KW-0547">Nucleotide-binding</keyword>
<dbReference type="AlphaFoldDB" id="A0A0C9V9M9"/>
<dbReference type="Gene3D" id="2.70.150.10">
    <property type="entry name" value="Calcium-transporting ATPase, cytoplasmic transduction domain A"/>
    <property type="match status" value="1"/>
</dbReference>
<feature type="domain" description="HMA" evidence="11">
    <location>
        <begin position="59"/>
        <end position="124"/>
    </location>
</feature>
<evidence type="ECO:0000256" key="6">
    <source>
        <dbReference type="ARBA" id="ARBA00022840"/>
    </source>
</evidence>
<reference evidence="12 13" key="1">
    <citation type="submission" date="2014-06" db="EMBL/GenBank/DDBJ databases">
        <title>Evolutionary Origins and Diversification of the Mycorrhizal Mutualists.</title>
        <authorList>
            <consortium name="DOE Joint Genome Institute"/>
            <consortium name="Mycorrhizal Genomics Consortium"/>
            <person name="Kohler A."/>
            <person name="Kuo A."/>
            <person name="Nagy L.G."/>
            <person name="Floudas D."/>
            <person name="Copeland A."/>
            <person name="Barry K.W."/>
            <person name="Cichocki N."/>
            <person name="Veneault-Fourrey C."/>
            <person name="LaButti K."/>
            <person name="Lindquist E.A."/>
            <person name="Lipzen A."/>
            <person name="Lundell T."/>
            <person name="Morin E."/>
            <person name="Murat C."/>
            <person name="Riley R."/>
            <person name="Ohm R."/>
            <person name="Sun H."/>
            <person name="Tunlid A."/>
            <person name="Henrissat B."/>
            <person name="Grigoriev I.V."/>
            <person name="Hibbett D.S."/>
            <person name="Martin F."/>
        </authorList>
    </citation>
    <scope>NUCLEOTIDE SEQUENCE [LARGE SCALE GENOMIC DNA]</scope>
    <source>
        <strain evidence="12 13">SS14</strain>
    </source>
</reference>
<dbReference type="SFLD" id="SFLDG00002">
    <property type="entry name" value="C1.7:_P-type_atpase_like"/>
    <property type="match status" value="1"/>
</dbReference>
<dbReference type="InterPro" id="IPR027256">
    <property type="entry name" value="P-typ_ATPase_IB"/>
</dbReference>
<evidence type="ECO:0000256" key="9">
    <source>
        <dbReference type="ARBA" id="ARBA00023136"/>
    </source>
</evidence>
<dbReference type="InterPro" id="IPR023298">
    <property type="entry name" value="ATPase_P-typ_TM_dom_sf"/>
</dbReference>
<dbReference type="PROSITE" id="PS01229">
    <property type="entry name" value="COF_2"/>
    <property type="match status" value="1"/>
</dbReference>
<dbReference type="GO" id="GO:0016887">
    <property type="term" value="F:ATP hydrolysis activity"/>
    <property type="evidence" value="ECO:0007669"/>
    <property type="project" value="InterPro"/>
</dbReference>
<dbReference type="PANTHER" id="PTHR43520">
    <property type="entry name" value="ATP7, ISOFORM B"/>
    <property type="match status" value="1"/>
</dbReference>
<feature type="transmembrane region" description="Helical" evidence="10">
    <location>
        <begin position="987"/>
        <end position="1009"/>
    </location>
</feature>
<dbReference type="PROSITE" id="PS50846">
    <property type="entry name" value="HMA_2"/>
    <property type="match status" value="1"/>
</dbReference>
<evidence type="ECO:0000256" key="4">
    <source>
        <dbReference type="ARBA" id="ARBA00022723"/>
    </source>
</evidence>
<evidence type="ECO:0000256" key="10">
    <source>
        <dbReference type="RuleBase" id="RU362081"/>
    </source>
</evidence>
<dbReference type="SUPFAM" id="SSF81653">
    <property type="entry name" value="Calcium ATPase, transduction domain A"/>
    <property type="match status" value="1"/>
</dbReference>
<dbReference type="InterPro" id="IPR008250">
    <property type="entry name" value="ATPase_P-typ_transduc_dom_A_sf"/>
</dbReference>
<dbReference type="SUPFAM" id="SSF81660">
    <property type="entry name" value="Metal cation-transporting ATPase, ATP-binding domain N"/>
    <property type="match status" value="1"/>
</dbReference>
<dbReference type="InterPro" id="IPR059000">
    <property type="entry name" value="ATPase_P-type_domA"/>
</dbReference>
<dbReference type="GO" id="GO:0055070">
    <property type="term" value="P:copper ion homeostasis"/>
    <property type="evidence" value="ECO:0007669"/>
    <property type="project" value="TreeGrafter"/>
</dbReference>
<dbReference type="Pfam" id="PF00702">
    <property type="entry name" value="Hydrolase"/>
    <property type="match status" value="1"/>
</dbReference>
<sequence>GIQLCQVSLIPSSALVLHNNNILDANGIKQLIEDAGYGAELIESTPAVKSPSANAPELYKVTFSIEGMTCSSCSSAVIRAMESVPGISSPSVDLIGNSGSIFVTSRDGAEIVRTEIEDAGFECTVVEILQQGAAKPATTSERTVTIKIGGVNSQEAINKVTNTLTDLAEKHSLTFTPIILPTSQTTVTYTPHPSSLTIRTIINAITSHGFTASAQAPTSLEDRAAVARLREERYILLLVIISFIFAIPTFIVAVVGMSLLKGSNGFHMQLDTPVWGNATLGTVILFALATPVQFGVGSFFYKRALKGVKSVWRTRRGDENMGKVWIERLFRWGSMDSLVVLGTSVGYFASLALMILDIRTAPIAGMMGGDMGWFDSTVFLMFFILSGRYIECLTKHRTSSAISALSSTLPSTGLLVSTEDGIPEEISVILLEIGDAVLVPVGSSPPLDGILAAKSPLASFTEASLTGEAAPVPKKFGDTVFAGAINAGPNAAIVTITSLPGHTMLDGIVGIVRDAMGRKAGVEKLADVLTGWFVPFFVGVAGITFGVWALRGYIGNLPTEFLESRRGGSWTLFAVQFGVAVLVVACPCGIGLAGPTAQMVGIGLAAQHGVLSNGGGEAFYALSSGVDAVVMDKTGTITEGKVCVGTEDVKLFLNSQDGGKTQADIVSMLRSAENASTHPVAVGVREWCDTQLGRLPGHFIPSVELHSSEEIPGRGLDASNSISPVKIELAVGNEKLMHDVNAEYPTEIDTKDAQATLKTWQMAGKSVVLISAKLSSSLTGTGTSLSTILLKDKHLIVGQLGAHDPPRAEAATFIAELRKLGIQPWMLTGDNETTARSVAQSVGIESRFVIASALPEDKQNWVKRVQAGELDASTSVSKKTQARTDLKRKLVAFIGDGINDAPALAQADVSLAMGSGSSIALSTASFTLLSCTTPLLSFLTIHHIARITRRKILTNFMWACVYNVCLVPLAAGAFYQIGDKRITLPPVWASASMALSSISVVINSLFLRFRFKEPAAVRKWRNEETVGSV</sequence>
<evidence type="ECO:0000256" key="3">
    <source>
        <dbReference type="ARBA" id="ARBA00022692"/>
    </source>
</evidence>
<dbReference type="InterPro" id="IPR036412">
    <property type="entry name" value="HAD-like_sf"/>
</dbReference>
<organism evidence="12 13">
    <name type="scientific">Sphaerobolus stellatus (strain SS14)</name>
    <dbReference type="NCBI Taxonomy" id="990650"/>
    <lineage>
        <taxon>Eukaryota</taxon>
        <taxon>Fungi</taxon>
        <taxon>Dikarya</taxon>
        <taxon>Basidiomycota</taxon>
        <taxon>Agaricomycotina</taxon>
        <taxon>Agaricomycetes</taxon>
        <taxon>Phallomycetidae</taxon>
        <taxon>Geastrales</taxon>
        <taxon>Sphaerobolaceae</taxon>
        <taxon>Sphaerobolus</taxon>
    </lineage>
</organism>
<evidence type="ECO:0000256" key="1">
    <source>
        <dbReference type="ARBA" id="ARBA00004141"/>
    </source>
</evidence>
<dbReference type="GO" id="GO:0016020">
    <property type="term" value="C:membrane"/>
    <property type="evidence" value="ECO:0007669"/>
    <property type="project" value="UniProtKB-SubCell"/>
</dbReference>
<dbReference type="GO" id="GO:0005507">
    <property type="term" value="F:copper ion binding"/>
    <property type="evidence" value="ECO:0007669"/>
    <property type="project" value="TreeGrafter"/>
</dbReference>
<keyword evidence="13" id="KW-1185">Reference proteome</keyword>
<feature type="transmembrane region" description="Helical" evidence="10">
    <location>
        <begin position="371"/>
        <end position="390"/>
    </location>
</feature>
<dbReference type="Gene3D" id="3.40.1110.10">
    <property type="entry name" value="Calcium-transporting ATPase, cytoplasmic domain N"/>
    <property type="match status" value="1"/>
</dbReference>
<dbReference type="NCBIfam" id="TIGR01525">
    <property type="entry name" value="ATPase-IB_hvy"/>
    <property type="match status" value="1"/>
</dbReference>
<feature type="transmembrane region" description="Helical" evidence="10">
    <location>
        <begin position="338"/>
        <end position="356"/>
    </location>
</feature>
<dbReference type="Pfam" id="PF00403">
    <property type="entry name" value="HMA"/>
    <property type="match status" value="1"/>
</dbReference>
<feature type="transmembrane region" description="Helical" evidence="10">
    <location>
        <begin position="956"/>
        <end position="975"/>
    </location>
</feature>
<feature type="transmembrane region" description="Helical" evidence="10">
    <location>
        <begin position="528"/>
        <end position="550"/>
    </location>
</feature>
<dbReference type="InterPro" id="IPR023299">
    <property type="entry name" value="ATPase_P-typ_cyto_dom_N"/>
</dbReference>
<protein>
    <recommendedName>
        <fullName evidence="11">HMA domain-containing protein</fullName>
    </recommendedName>
</protein>
<keyword evidence="6 10" id="KW-0067">ATP-binding</keyword>
<feature type="non-terminal residue" evidence="12">
    <location>
        <position position="1"/>
    </location>
</feature>
<dbReference type="EMBL" id="KN837205">
    <property type="protein sequence ID" value="KIJ33976.1"/>
    <property type="molecule type" value="Genomic_DNA"/>
</dbReference>
<dbReference type="InterPro" id="IPR001757">
    <property type="entry name" value="P_typ_ATPase"/>
</dbReference>
<dbReference type="Pfam" id="PF00122">
    <property type="entry name" value="E1-E2_ATPase"/>
    <property type="match status" value="1"/>
</dbReference>
<dbReference type="SUPFAM" id="SSF81665">
    <property type="entry name" value="Calcium ATPase, transmembrane domain M"/>
    <property type="match status" value="1"/>
</dbReference>
<keyword evidence="8 10" id="KW-1133">Transmembrane helix</keyword>
<dbReference type="GO" id="GO:0005524">
    <property type="term" value="F:ATP binding"/>
    <property type="evidence" value="ECO:0007669"/>
    <property type="project" value="UniProtKB-UniRule"/>
</dbReference>
<dbReference type="SFLD" id="SFLDS00003">
    <property type="entry name" value="Haloacid_Dehalogenase"/>
    <property type="match status" value="1"/>
</dbReference>
<dbReference type="PRINTS" id="PR00119">
    <property type="entry name" value="CATATPASE"/>
</dbReference>
<dbReference type="GO" id="GO:0043682">
    <property type="term" value="F:P-type divalent copper transporter activity"/>
    <property type="evidence" value="ECO:0007669"/>
    <property type="project" value="TreeGrafter"/>
</dbReference>
<proteinExistence type="inferred from homology"/>
<dbReference type="PANTHER" id="PTHR43520:SF32">
    <property type="entry name" value="COPPER RESISTANCE P-TYPE ATPASE (EUROFUNG)"/>
    <property type="match status" value="1"/>
</dbReference>
<keyword evidence="4 10" id="KW-0479">Metal-binding</keyword>
<keyword evidence="7" id="KW-1278">Translocase</keyword>
<dbReference type="InterPro" id="IPR044492">
    <property type="entry name" value="P_typ_ATPase_HD_dom"/>
</dbReference>
<evidence type="ECO:0000256" key="5">
    <source>
        <dbReference type="ARBA" id="ARBA00022741"/>
    </source>
</evidence>